<dbReference type="InterPro" id="IPR027417">
    <property type="entry name" value="P-loop_NTPase"/>
</dbReference>
<dbReference type="InterPro" id="IPR024704">
    <property type="entry name" value="SMC"/>
</dbReference>
<feature type="coiled-coil region" evidence="13">
    <location>
        <begin position="681"/>
        <end position="909"/>
    </location>
</feature>
<dbReference type="SUPFAM" id="SSF52540">
    <property type="entry name" value="P-loop containing nucleoside triphosphate hydrolases"/>
    <property type="match status" value="1"/>
</dbReference>
<dbReference type="GO" id="GO:0016887">
    <property type="term" value="F:ATP hydrolysis activity"/>
    <property type="evidence" value="ECO:0007669"/>
    <property type="project" value="InterPro"/>
</dbReference>
<evidence type="ECO:0000313" key="16">
    <source>
        <dbReference type="EMBL" id="JAQ18191.1"/>
    </source>
</evidence>
<evidence type="ECO:0000256" key="12">
    <source>
        <dbReference type="PIRNR" id="PIRNR005719"/>
    </source>
</evidence>
<comment type="subcellular location">
    <subcellularLocation>
        <location evidence="1 12">Nucleus</location>
    </subcellularLocation>
</comment>
<dbReference type="InterPro" id="IPR027120">
    <property type="entry name" value="Smc2_ABC"/>
</dbReference>
<evidence type="ECO:0000256" key="11">
    <source>
        <dbReference type="ARBA" id="ARBA00058936"/>
    </source>
</evidence>
<proteinExistence type="inferred from homology"/>
<dbReference type="InterPro" id="IPR036277">
    <property type="entry name" value="SMC_hinge_sf"/>
</dbReference>
<dbReference type="CDD" id="cd03273">
    <property type="entry name" value="ABC_SMC2_euk"/>
    <property type="match status" value="1"/>
</dbReference>
<keyword evidence="3" id="KW-0132">Cell division</keyword>
<evidence type="ECO:0000256" key="13">
    <source>
        <dbReference type="SAM" id="Coils"/>
    </source>
</evidence>
<reference evidence="16" key="1">
    <citation type="journal article" date="2016" name="Gigascience">
        <title>De novo construction of an expanded transcriptome assembly for the western tarnished plant bug, Lygus hesperus.</title>
        <authorList>
            <person name="Tassone E.E."/>
            <person name="Geib S.M."/>
            <person name="Hall B."/>
            <person name="Fabrick J.A."/>
            <person name="Brent C.S."/>
            <person name="Hull J.J."/>
        </authorList>
    </citation>
    <scope>NUCLEOTIDE SEQUENCE</scope>
</reference>
<keyword evidence="7 13" id="KW-0175">Coiled coil</keyword>
<keyword evidence="9 12" id="KW-0539">Nucleus</keyword>
<organism evidence="16">
    <name type="scientific">Lygus hesperus</name>
    <name type="common">Western plant bug</name>
    <dbReference type="NCBI Taxonomy" id="30085"/>
    <lineage>
        <taxon>Eukaryota</taxon>
        <taxon>Metazoa</taxon>
        <taxon>Ecdysozoa</taxon>
        <taxon>Arthropoda</taxon>
        <taxon>Hexapoda</taxon>
        <taxon>Insecta</taxon>
        <taxon>Pterygota</taxon>
        <taxon>Neoptera</taxon>
        <taxon>Paraneoptera</taxon>
        <taxon>Hemiptera</taxon>
        <taxon>Heteroptera</taxon>
        <taxon>Panheteroptera</taxon>
        <taxon>Cimicomorpha</taxon>
        <taxon>Miridae</taxon>
        <taxon>Mirini</taxon>
        <taxon>Lygus</taxon>
    </lineage>
</organism>
<keyword evidence="4" id="KW-0547">Nucleotide-binding</keyword>
<comment type="similarity">
    <text evidence="2">Belongs to the SMC family. SMC2 subfamily.</text>
</comment>
<comment type="function">
    <text evidence="11">Central component of the condensin complex, a complex required for conversion of interphase chromatin into mitotic-like condense chromosomes. The condensin complex probably introduces positive supercoils into relaxed DNA in the presence of type I topoisomerases and converts nicked DNA into positive knotted forms in the presence of type II topoisomerases.</text>
</comment>
<evidence type="ECO:0000256" key="1">
    <source>
        <dbReference type="ARBA" id="ARBA00004123"/>
    </source>
</evidence>
<dbReference type="AlphaFoldDB" id="A0A146MED0"/>
<feature type="coiled-coil region" evidence="13">
    <location>
        <begin position="181"/>
        <end position="287"/>
    </location>
</feature>
<dbReference type="InterPro" id="IPR010935">
    <property type="entry name" value="SMC_hinge"/>
</dbReference>
<dbReference type="GO" id="GO:0005694">
    <property type="term" value="C:chromosome"/>
    <property type="evidence" value="ECO:0007669"/>
    <property type="project" value="InterPro"/>
</dbReference>
<evidence type="ECO:0000256" key="2">
    <source>
        <dbReference type="ARBA" id="ARBA00005231"/>
    </source>
</evidence>
<protein>
    <recommendedName>
        <fullName evidence="12">Structural maintenance of chromosomes protein</fullName>
    </recommendedName>
</protein>
<keyword evidence="8" id="KW-0226">DNA condensation</keyword>
<evidence type="ECO:0000259" key="15">
    <source>
        <dbReference type="SMART" id="SM00968"/>
    </source>
</evidence>
<name>A0A146MED0_LYGHE</name>
<evidence type="ECO:0000256" key="9">
    <source>
        <dbReference type="ARBA" id="ARBA00023242"/>
    </source>
</evidence>
<keyword evidence="6" id="KW-0067">ATP-binding</keyword>
<dbReference type="PIRSF" id="PIRSF005719">
    <property type="entry name" value="SMC"/>
    <property type="match status" value="1"/>
</dbReference>
<evidence type="ECO:0000256" key="5">
    <source>
        <dbReference type="ARBA" id="ARBA00022776"/>
    </source>
</evidence>
<dbReference type="FunFam" id="3.40.50.300:FF:000385">
    <property type="entry name" value="Structural maintenance of chromosomes 2"/>
    <property type="match status" value="1"/>
</dbReference>
<dbReference type="GO" id="GO:0030261">
    <property type="term" value="P:chromosome condensation"/>
    <property type="evidence" value="ECO:0007669"/>
    <property type="project" value="UniProtKB-KW"/>
</dbReference>
<dbReference type="Gene3D" id="3.40.50.300">
    <property type="entry name" value="P-loop containing nucleotide triphosphate hydrolases"/>
    <property type="match status" value="2"/>
</dbReference>
<dbReference type="GO" id="GO:0051301">
    <property type="term" value="P:cell division"/>
    <property type="evidence" value="ECO:0007669"/>
    <property type="project" value="UniProtKB-KW"/>
</dbReference>
<dbReference type="Pfam" id="PF02463">
    <property type="entry name" value="SMC_N"/>
    <property type="match status" value="2"/>
</dbReference>
<dbReference type="GO" id="GO:0005634">
    <property type="term" value="C:nucleus"/>
    <property type="evidence" value="ECO:0007669"/>
    <property type="project" value="UniProtKB-SubCell"/>
</dbReference>
<feature type="compositionally biased region" description="Basic and acidic residues" evidence="14">
    <location>
        <begin position="318"/>
        <end position="342"/>
    </location>
</feature>
<dbReference type="InterPro" id="IPR003395">
    <property type="entry name" value="RecF/RecN/SMC_N"/>
</dbReference>
<keyword evidence="5" id="KW-0498">Mitosis</keyword>
<dbReference type="SUPFAM" id="SSF75553">
    <property type="entry name" value="Smc hinge domain"/>
    <property type="match status" value="1"/>
</dbReference>
<evidence type="ECO:0000256" key="6">
    <source>
        <dbReference type="ARBA" id="ARBA00022840"/>
    </source>
</evidence>
<feature type="coiled-coil region" evidence="13">
    <location>
        <begin position="395"/>
        <end position="495"/>
    </location>
</feature>
<gene>
    <name evidence="16" type="primary">SMC2_0</name>
    <name evidence="16" type="ORF">g.78445</name>
</gene>
<evidence type="ECO:0000256" key="4">
    <source>
        <dbReference type="ARBA" id="ARBA00022741"/>
    </source>
</evidence>
<evidence type="ECO:0000256" key="7">
    <source>
        <dbReference type="ARBA" id="ARBA00023054"/>
    </source>
</evidence>
<dbReference type="SMART" id="SM00968">
    <property type="entry name" value="SMC_hinge"/>
    <property type="match status" value="1"/>
</dbReference>
<dbReference type="Gene3D" id="3.30.70.1620">
    <property type="match status" value="1"/>
</dbReference>
<dbReference type="Gene3D" id="1.20.1060.20">
    <property type="match status" value="1"/>
</dbReference>
<keyword evidence="10" id="KW-0131">Cell cycle</keyword>
<dbReference type="EMBL" id="GDHC01000438">
    <property type="protein sequence ID" value="JAQ18191.1"/>
    <property type="molecule type" value="Transcribed_RNA"/>
</dbReference>
<accession>A0A146MED0</accession>
<dbReference type="GO" id="GO:0005524">
    <property type="term" value="F:ATP binding"/>
    <property type="evidence" value="ECO:0007669"/>
    <property type="project" value="UniProtKB-KW"/>
</dbReference>
<feature type="region of interest" description="Disordered" evidence="14">
    <location>
        <begin position="306"/>
        <end position="342"/>
    </location>
</feature>
<evidence type="ECO:0000256" key="3">
    <source>
        <dbReference type="ARBA" id="ARBA00022618"/>
    </source>
</evidence>
<evidence type="ECO:0000256" key="10">
    <source>
        <dbReference type="ARBA" id="ARBA00023306"/>
    </source>
</evidence>
<dbReference type="Gene3D" id="1.10.287.1490">
    <property type="match status" value="1"/>
</dbReference>
<sequence>MFIKSVIIDGFKSYGTRTEIKGFDPEFNAITGLNGTGKSNILDSICFVLGISNLTHVRANSLQDLIYKSGQAGVTKASVTIVFDNSDTSKSPINYEQHDEITVTRQIVVAGKNRYMINGSTVTNKHVTDFFNSIQLNVNNPHFLIMQGRITKVLNMKPPEILSMIEEAAGTRMYENKKLGAQKTIEKKDSKLKEMDEMINESINPKLQKLKEEKSQYVEYQRIQRELEQLNRIYTAYQYLNKEKWKQQSEDQLKDHQLKLEDGKKAISDGQEQIVTLEKQIEELQARRDAESGGNLHELEAQLKEISTSEARSSAALKGERENLAAETKRQKQLDKNVKDDEKALSTKNAELSNAQTVFNALQEAEKQDGEALIAAQEKFQAVSSGLVATDEGDNATLQDQLISAKEQLTEAETEVTQCNMNIKHNKSELEKKRPLLKKTEMAFAKDQKDLNLKEKELESLQSALQRLNYEDGMAERLQQQLRNLSEQTRTSSAELNNLSHRYPFLIFDYDDPEPNFDRRKVRGLLCKLFKVHDSKFNRAVETVAGGKLYNVVVDDEGISAKLIKKGNLRRRTTFAPLNKIQGSRADSRMIQKAEQIAGRGNVFLALSLVEYEPMYESVMSWTFGQTFICTSTEAAKKVAFHPEIKRKCIDLDGNVFDPSGIISGGAVDKSQPILSALVNIFQAETRLSSLKAEYGQLNQKLSEVAPIAASYENMKQKFDLCSRELERVKARLQDTPHYQLQQELEELETNIKAKEERISHCKNVIKEKTAKVKELESKMKNMKAIREKAVADAEAALKAAKKKAEDSRTKWKQREQEFAALRLEIQELEKSTESGKEQLVQSSETITRLQQSIDALSEELANIQEEVKAKKALVKSQKDAIGQKDKEIQQMTAQKEKIVKRINDEELNLKSLANYIEGCQKDVEKNDLLLKKMRKDYRWIDGDREYFGQPNGMYDFEANNPEEAGKKIDKLNKLKEKIGRNVNPKAMDMLSTQEEQFQEVMNKKGIIEEDRSKILFVIEELDVKKEEVIKKAWEKVNNDFNSILSSLLPSAHAKLKPVDGKSFMDGLEVKVGFGGIWKESLDELSGGQRSLVALSLILAMLLFKPAPLYILDEVDAALDPSHTQNIGQMLKAHFRQSQFIVVSLKDGMFNNANVLFRTSFVDGMSAVTRTVGGGGGKS</sequence>
<evidence type="ECO:0000256" key="8">
    <source>
        <dbReference type="ARBA" id="ARBA00023067"/>
    </source>
</evidence>
<evidence type="ECO:0000256" key="14">
    <source>
        <dbReference type="SAM" id="MobiDB-lite"/>
    </source>
</evidence>
<dbReference type="PANTHER" id="PTHR43977">
    <property type="entry name" value="STRUCTURAL MAINTENANCE OF CHROMOSOMES PROTEIN 3"/>
    <property type="match status" value="1"/>
</dbReference>
<dbReference type="Pfam" id="PF06470">
    <property type="entry name" value="SMC_hinge"/>
    <property type="match status" value="1"/>
</dbReference>
<dbReference type="FunFam" id="3.40.50.300:FF:000278">
    <property type="entry name" value="Structural maintenance of chromosomes 2"/>
    <property type="match status" value="1"/>
</dbReference>
<feature type="domain" description="SMC hinge" evidence="15">
    <location>
        <begin position="520"/>
        <end position="640"/>
    </location>
</feature>